<proteinExistence type="predicted"/>
<reference evidence="2 3" key="1">
    <citation type="submission" date="2014-07" db="EMBL/GenBank/DDBJ databases">
        <title>Draft Genome Sequence of Gephyronic Acid Producer, Cystobacter violaceus Strain Cb vi76.</title>
        <authorList>
            <person name="Stevens D.C."/>
            <person name="Young J."/>
            <person name="Carmichael R."/>
            <person name="Tan J."/>
            <person name="Taylor R.E."/>
        </authorList>
    </citation>
    <scope>NUCLEOTIDE SEQUENCE [LARGE SCALE GENOMIC DNA]</scope>
    <source>
        <strain evidence="2 3">Cb vi76</strain>
    </source>
</reference>
<comment type="caution">
    <text evidence="2">The sequence shown here is derived from an EMBL/GenBank/DDBJ whole genome shotgun (WGS) entry which is preliminary data.</text>
</comment>
<feature type="compositionally biased region" description="Polar residues" evidence="1">
    <location>
        <begin position="433"/>
        <end position="442"/>
    </location>
</feature>
<dbReference type="Proteomes" id="UP000028547">
    <property type="component" value="Unassembled WGS sequence"/>
</dbReference>
<organism evidence="2 3">
    <name type="scientific">Archangium violaceum Cb vi76</name>
    <dbReference type="NCBI Taxonomy" id="1406225"/>
    <lineage>
        <taxon>Bacteria</taxon>
        <taxon>Pseudomonadati</taxon>
        <taxon>Myxococcota</taxon>
        <taxon>Myxococcia</taxon>
        <taxon>Myxococcales</taxon>
        <taxon>Cystobacterineae</taxon>
        <taxon>Archangiaceae</taxon>
        <taxon>Archangium</taxon>
    </lineage>
</organism>
<name>A0A084SNW8_9BACT</name>
<gene>
    <name evidence="2" type="ORF">Q664_29705</name>
</gene>
<dbReference type="AlphaFoldDB" id="A0A084SNW8"/>
<evidence type="ECO:0000313" key="3">
    <source>
        <dbReference type="Proteomes" id="UP000028547"/>
    </source>
</evidence>
<dbReference type="RefSeq" id="WP_043403002.1">
    <property type="nucleotide sequence ID" value="NZ_JPMI01000220.1"/>
</dbReference>
<feature type="compositionally biased region" description="Acidic residues" evidence="1">
    <location>
        <begin position="444"/>
        <end position="453"/>
    </location>
</feature>
<evidence type="ECO:0000256" key="1">
    <source>
        <dbReference type="SAM" id="MobiDB-lite"/>
    </source>
</evidence>
<dbReference type="PROSITE" id="PS51257">
    <property type="entry name" value="PROKAR_LIPOPROTEIN"/>
    <property type="match status" value="1"/>
</dbReference>
<sequence>MRCHVKQCKNEAAFSYKCQGCGYGTGACRLHQKSEPNRCECRRHEPDWKVKQLVAPTKKKPQTLGLLDNSEKEGLNKRKREDPSDEEQEERNKDVKKRRYDKERVARRFRSVTLESNLKERSGFWSKNIVLRGAQDFQDRRHAQVLRWLSAQIFWFVKLGLCQDKEDEVQSMHVNDRIVVAANKDGSLRELVRYLRDAVESELRRAKKRKSSNSSPINPLFSLLQETHKNDDRSQGNTLHFTNVFEGLELLGDDAVNVLMGILTREDSFFGTLDISKEESCREAFDDESNEGKILFVTGGGDGMHAEQKLVLGLYLSAHRGLAHVYGKKRPCAGCSLVLRYARDRMGLNIQFNPNPGGFWAPSLTGLDRIVSMRIKREDEDSVEVMQWLHDQIVDEVTPTMYRSLYLTQGAKKKKQTRKDLKDEKLEFKKGGTSNAFQSGYDSASEEEEDLFS</sequence>
<evidence type="ECO:0000313" key="2">
    <source>
        <dbReference type="EMBL" id="KFA90153.1"/>
    </source>
</evidence>
<accession>A0A084SNW8</accession>
<protein>
    <submittedName>
        <fullName evidence="2">Uncharacterized protein</fullName>
    </submittedName>
</protein>
<dbReference type="EMBL" id="JPMI01000220">
    <property type="protein sequence ID" value="KFA90153.1"/>
    <property type="molecule type" value="Genomic_DNA"/>
</dbReference>
<feature type="compositionally biased region" description="Basic and acidic residues" evidence="1">
    <location>
        <begin position="69"/>
        <end position="82"/>
    </location>
</feature>
<feature type="region of interest" description="Disordered" evidence="1">
    <location>
        <begin position="59"/>
        <end position="98"/>
    </location>
</feature>
<feature type="region of interest" description="Disordered" evidence="1">
    <location>
        <begin position="432"/>
        <end position="453"/>
    </location>
</feature>